<evidence type="ECO:0000313" key="9">
    <source>
        <dbReference type="EMBL" id="OOE14668.1"/>
    </source>
</evidence>
<feature type="transmembrane region" description="Helical" evidence="7">
    <location>
        <begin position="122"/>
        <end position="139"/>
    </location>
</feature>
<dbReference type="PANTHER" id="PTHR32322:SF18">
    <property type="entry name" value="S-ADENOSYLMETHIONINE_S-ADENOSYLHOMOCYSTEINE TRANSPORTER"/>
    <property type="match status" value="1"/>
</dbReference>
<feature type="transmembrane region" description="Helical" evidence="7">
    <location>
        <begin position="33"/>
        <end position="54"/>
    </location>
</feature>
<dbReference type="InterPro" id="IPR000620">
    <property type="entry name" value="EamA_dom"/>
</dbReference>
<feature type="domain" description="EamA" evidence="8">
    <location>
        <begin position="7"/>
        <end position="138"/>
    </location>
</feature>
<feature type="transmembrane region" description="Helical" evidence="7">
    <location>
        <begin position="213"/>
        <end position="234"/>
    </location>
</feature>
<dbReference type="InterPro" id="IPR037185">
    <property type="entry name" value="EmrE-like"/>
</dbReference>
<dbReference type="RefSeq" id="WP_077360529.1">
    <property type="nucleotide sequence ID" value="NZ_MQMF01000001.1"/>
</dbReference>
<feature type="transmembrane region" description="Helical" evidence="7">
    <location>
        <begin position="180"/>
        <end position="198"/>
    </location>
</feature>
<evidence type="ECO:0000256" key="3">
    <source>
        <dbReference type="ARBA" id="ARBA00022475"/>
    </source>
</evidence>
<organism evidence="9 10">
    <name type="scientific">Fictibacillus arsenicus</name>
    <dbReference type="NCBI Taxonomy" id="255247"/>
    <lineage>
        <taxon>Bacteria</taxon>
        <taxon>Bacillati</taxon>
        <taxon>Bacillota</taxon>
        <taxon>Bacilli</taxon>
        <taxon>Bacillales</taxon>
        <taxon>Fictibacillaceae</taxon>
        <taxon>Fictibacillus</taxon>
    </lineage>
</organism>
<feature type="transmembrane region" description="Helical" evidence="7">
    <location>
        <begin position="271"/>
        <end position="291"/>
    </location>
</feature>
<name>A0A1V3GD07_9BACL</name>
<keyword evidence="6 7" id="KW-0472">Membrane</keyword>
<dbReference type="Pfam" id="PF00892">
    <property type="entry name" value="EamA"/>
    <property type="match status" value="2"/>
</dbReference>
<feature type="transmembrane region" description="Helical" evidence="7">
    <location>
        <begin position="246"/>
        <end position="265"/>
    </location>
</feature>
<sequence>MKPYRTYLILFFVMIAWGLNVSATKILVTNFLPVTITGIRVLTAGLTVFLLLFLIKKVRRLTKKEFWYVFVASFFNVVAHHYYLSIGLTGTTATNGGLIMGMSPLLTTILAILFIGTPLTPLRGIGLLLGFTGVAFIVLEGSEVTGISFGDAYILLSVLTQAVSFILIKRVAHTLDPRLMTGYMMVIGSLFLIVIGLFEEPEGFAGVAANSTVSLWLIYFASACIATAVGHMLYNEAIGKIGASEASIFINLNPFFALVGASLFLNEKIGFQHILGFLLIISGVLLGSGAVEEIRARRIRRKEQYGI</sequence>
<feature type="transmembrane region" description="Helical" evidence="7">
    <location>
        <begin position="66"/>
        <end position="84"/>
    </location>
</feature>
<feature type="domain" description="EamA" evidence="8">
    <location>
        <begin position="149"/>
        <end position="286"/>
    </location>
</feature>
<evidence type="ECO:0000256" key="6">
    <source>
        <dbReference type="ARBA" id="ARBA00023136"/>
    </source>
</evidence>
<evidence type="ECO:0000256" key="2">
    <source>
        <dbReference type="ARBA" id="ARBA00007362"/>
    </source>
</evidence>
<evidence type="ECO:0000256" key="7">
    <source>
        <dbReference type="SAM" id="Phobius"/>
    </source>
</evidence>
<evidence type="ECO:0000256" key="5">
    <source>
        <dbReference type="ARBA" id="ARBA00022989"/>
    </source>
</evidence>
<evidence type="ECO:0000256" key="1">
    <source>
        <dbReference type="ARBA" id="ARBA00004651"/>
    </source>
</evidence>
<dbReference type="GO" id="GO:0005886">
    <property type="term" value="C:plasma membrane"/>
    <property type="evidence" value="ECO:0007669"/>
    <property type="project" value="UniProtKB-SubCell"/>
</dbReference>
<keyword evidence="3" id="KW-1003">Cell membrane</keyword>
<protein>
    <submittedName>
        <fullName evidence="9">EamA family transporter</fullName>
    </submittedName>
</protein>
<evidence type="ECO:0000256" key="4">
    <source>
        <dbReference type="ARBA" id="ARBA00022692"/>
    </source>
</evidence>
<feature type="transmembrane region" description="Helical" evidence="7">
    <location>
        <begin position="96"/>
        <end position="115"/>
    </location>
</feature>
<proteinExistence type="inferred from homology"/>
<accession>A0A1V3GD07</accession>
<dbReference type="AlphaFoldDB" id="A0A1V3GD07"/>
<feature type="transmembrane region" description="Helical" evidence="7">
    <location>
        <begin position="145"/>
        <end position="168"/>
    </location>
</feature>
<keyword evidence="4 7" id="KW-0812">Transmembrane</keyword>
<comment type="similarity">
    <text evidence="2">Belongs to the EamA transporter family.</text>
</comment>
<comment type="subcellular location">
    <subcellularLocation>
        <location evidence="1">Cell membrane</location>
        <topology evidence="1">Multi-pass membrane protein</topology>
    </subcellularLocation>
</comment>
<evidence type="ECO:0000313" key="10">
    <source>
        <dbReference type="Proteomes" id="UP000188597"/>
    </source>
</evidence>
<reference evidence="9 10" key="1">
    <citation type="submission" date="2016-11" db="EMBL/GenBank/DDBJ databases">
        <authorList>
            <person name="Jaros S."/>
            <person name="Januszkiewicz K."/>
            <person name="Wedrychowicz H."/>
        </authorList>
    </citation>
    <scope>NUCLEOTIDE SEQUENCE [LARGE SCALE GENOMIC DNA]</scope>
    <source>
        <strain evidence="9 10">Con a/3</strain>
    </source>
</reference>
<comment type="caution">
    <text evidence="9">The sequence shown here is derived from an EMBL/GenBank/DDBJ whole genome shotgun (WGS) entry which is preliminary data.</text>
</comment>
<dbReference type="OrthoDB" id="4529062at2"/>
<dbReference type="EMBL" id="MQMF01000001">
    <property type="protein sequence ID" value="OOE14668.1"/>
    <property type="molecule type" value="Genomic_DNA"/>
</dbReference>
<dbReference type="InterPro" id="IPR050638">
    <property type="entry name" value="AA-Vitamin_Transporters"/>
</dbReference>
<dbReference type="SUPFAM" id="SSF103481">
    <property type="entry name" value="Multidrug resistance efflux transporter EmrE"/>
    <property type="match status" value="2"/>
</dbReference>
<dbReference type="PANTHER" id="PTHR32322">
    <property type="entry name" value="INNER MEMBRANE TRANSPORTER"/>
    <property type="match status" value="1"/>
</dbReference>
<evidence type="ECO:0000259" key="8">
    <source>
        <dbReference type="Pfam" id="PF00892"/>
    </source>
</evidence>
<dbReference type="Proteomes" id="UP000188597">
    <property type="component" value="Unassembled WGS sequence"/>
</dbReference>
<keyword evidence="5 7" id="KW-1133">Transmembrane helix</keyword>
<gene>
    <name evidence="9" type="ORF">UN64_05630</name>
</gene>